<dbReference type="InterPro" id="IPR017853">
    <property type="entry name" value="GH"/>
</dbReference>
<gene>
    <name evidence="2" type="ORF">SDC9_16541</name>
</gene>
<sequence length="729" mass="80685">MHRLFRHITGPGILLIFPLLMLSFCPLFAQGSPGAVLVGAENGLYRLSAGQQSGTVFPLWEGGSVATILSAREGWYFFGSEGLLFSSDLLNFENRSSGLPRKTLLVFKDGEFKLVREIETIKSLAVDPAREGRLVLCTNTGVWYSEDGGKRWKDIGAPSTVPGAKAVSFGPWGGSASHAVWIAHSIKGLFVRDPGNGQGWISVSSGLPKAAGANGEEISSFVLLPRSASLPLSRLGLPRTASNGAWTLYAALSFLGKLYEWNPDSQSFVEQWSDGRDFGSIESLGLAGSEGLVALVGSSPTRFYLNPKKAVTDRVLSEVLIEAAGLLESFNGEKPNCIALLPDLETALTNPQASPIILSELWKFYAGMPSLSAGTAGLSDTARMRLQEAQTARERRDIADKKNGLYLQTGFVINRGSREKYFALIKEKGLNSIVVDMKDDYGRLRFSPQSTLLRELGVEGDRLDIEEFAAQARENGLYLIARIVVFKDESLYKAKNGFLAVRDAGTGAPWRGTRKDGQPMGEYWVDPYSADVWRYNVEIAREVLRRGFDEVQFDYIRFPTDGENLDQARYPAQRPGMSPDSALESFLRFARQSIAAPISVDIYGANGWYRSGTRTGQDVEMLSRYVDVVCPMFYPSHFEQNFMAQAPAELRPYRIYKIGSLRNLALARGRILVRPYVQAFYLDVSYDRSYYGPRYVELEIQGIREGADQGMTFWNNSGRYSDLPVLSKP</sequence>
<protein>
    <recommendedName>
        <fullName evidence="1">Beta/gamma crystallin 'Greek key' domain-containing protein</fullName>
    </recommendedName>
</protein>
<dbReference type="EMBL" id="VSSQ01000055">
    <property type="protein sequence ID" value="MPL70780.1"/>
    <property type="molecule type" value="Genomic_DNA"/>
</dbReference>
<accession>A0A644TV62</accession>
<dbReference type="SUPFAM" id="SSF110296">
    <property type="entry name" value="Oligoxyloglucan reducing end-specific cellobiohydrolase"/>
    <property type="match status" value="1"/>
</dbReference>
<dbReference type="InterPro" id="IPR001064">
    <property type="entry name" value="Beta/gamma_crystallin"/>
</dbReference>
<dbReference type="Gene3D" id="3.20.20.80">
    <property type="entry name" value="Glycosidases"/>
    <property type="match status" value="1"/>
</dbReference>
<proteinExistence type="predicted"/>
<comment type="caution">
    <text evidence="2">The sequence shown here is derived from an EMBL/GenBank/DDBJ whole genome shotgun (WGS) entry which is preliminary data.</text>
</comment>
<reference evidence="2" key="1">
    <citation type="submission" date="2019-08" db="EMBL/GenBank/DDBJ databases">
        <authorList>
            <person name="Kucharzyk K."/>
            <person name="Murdoch R.W."/>
            <person name="Higgins S."/>
            <person name="Loffler F."/>
        </authorList>
    </citation>
    <scope>NUCLEOTIDE SEQUENCE</scope>
</reference>
<dbReference type="InterPro" id="IPR025275">
    <property type="entry name" value="DUF4015"/>
</dbReference>
<dbReference type="SUPFAM" id="SSF51445">
    <property type="entry name" value="(Trans)glycosidases"/>
    <property type="match status" value="1"/>
</dbReference>
<dbReference type="Pfam" id="PF13200">
    <property type="entry name" value="DUF4015"/>
    <property type="match status" value="1"/>
</dbReference>
<dbReference type="Gene3D" id="2.130.10.10">
    <property type="entry name" value="YVTN repeat-like/Quinoprotein amine dehydrogenase"/>
    <property type="match status" value="1"/>
</dbReference>
<feature type="domain" description="Beta/gamma crystallin 'Greek key'" evidence="1">
    <location>
        <begin position="244"/>
        <end position="288"/>
    </location>
</feature>
<name>A0A644TV62_9ZZZZ</name>
<organism evidence="2">
    <name type="scientific">bioreactor metagenome</name>
    <dbReference type="NCBI Taxonomy" id="1076179"/>
    <lineage>
        <taxon>unclassified sequences</taxon>
        <taxon>metagenomes</taxon>
        <taxon>ecological metagenomes</taxon>
    </lineage>
</organism>
<dbReference type="InterPro" id="IPR015943">
    <property type="entry name" value="WD40/YVTN_repeat-like_dom_sf"/>
</dbReference>
<dbReference type="AlphaFoldDB" id="A0A644TV62"/>
<dbReference type="PROSITE" id="PS50915">
    <property type="entry name" value="CRYSTALLIN_BETA_GAMMA"/>
    <property type="match status" value="1"/>
</dbReference>
<evidence type="ECO:0000313" key="2">
    <source>
        <dbReference type="EMBL" id="MPL70780.1"/>
    </source>
</evidence>
<evidence type="ECO:0000259" key="1">
    <source>
        <dbReference type="PROSITE" id="PS50915"/>
    </source>
</evidence>